<gene>
    <name evidence="1" type="ORF">B0J13DRAFT_461841</name>
</gene>
<evidence type="ECO:0000313" key="1">
    <source>
        <dbReference type="EMBL" id="KAH7111668.1"/>
    </source>
</evidence>
<dbReference type="OrthoDB" id="291007at2759"/>
<accession>A0A9P9D2Z7</accession>
<feature type="non-terminal residue" evidence="1">
    <location>
        <position position="1"/>
    </location>
</feature>
<proteinExistence type="predicted"/>
<dbReference type="AlphaFoldDB" id="A0A9P9D2Z7"/>
<name>A0A9P9D2Z7_9HYPO</name>
<dbReference type="EMBL" id="JAGMUU010000055">
    <property type="protein sequence ID" value="KAH7111668.1"/>
    <property type="molecule type" value="Genomic_DNA"/>
</dbReference>
<keyword evidence="2" id="KW-1185">Reference proteome</keyword>
<comment type="caution">
    <text evidence="1">The sequence shown here is derived from an EMBL/GenBank/DDBJ whole genome shotgun (WGS) entry which is preliminary data.</text>
</comment>
<reference evidence="1" key="1">
    <citation type="journal article" date="2021" name="Nat. Commun.">
        <title>Genetic determinants of endophytism in the Arabidopsis root mycobiome.</title>
        <authorList>
            <person name="Mesny F."/>
            <person name="Miyauchi S."/>
            <person name="Thiergart T."/>
            <person name="Pickel B."/>
            <person name="Atanasova L."/>
            <person name="Karlsson M."/>
            <person name="Huettel B."/>
            <person name="Barry K.W."/>
            <person name="Haridas S."/>
            <person name="Chen C."/>
            <person name="Bauer D."/>
            <person name="Andreopoulos W."/>
            <person name="Pangilinan J."/>
            <person name="LaButti K."/>
            <person name="Riley R."/>
            <person name="Lipzen A."/>
            <person name="Clum A."/>
            <person name="Drula E."/>
            <person name="Henrissat B."/>
            <person name="Kohler A."/>
            <person name="Grigoriev I.V."/>
            <person name="Martin F.M."/>
            <person name="Hacquard S."/>
        </authorList>
    </citation>
    <scope>NUCLEOTIDE SEQUENCE</scope>
    <source>
        <strain evidence="1">MPI-CAGE-AT-0021</strain>
    </source>
</reference>
<evidence type="ECO:0000313" key="2">
    <source>
        <dbReference type="Proteomes" id="UP000717696"/>
    </source>
</evidence>
<organism evidence="1 2">
    <name type="scientific">Dactylonectria estremocensis</name>
    <dbReference type="NCBI Taxonomy" id="1079267"/>
    <lineage>
        <taxon>Eukaryota</taxon>
        <taxon>Fungi</taxon>
        <taxon>Dikarya</taxon>
        <taxon>Ascomycota</taxon>
        <taxon>Pezizomycotina</taxon>
        <taxon>Sordariomycetes</taxon>
        <taxon>Hypocreomycetidae</taxon>
        <taxon>Hypocreales</taxon>
        <taxon>Nectriaceae</taxon>
        <taxon>Dactylonectria</taxon>
    </lineage>
</organism>
<sequence>NNCDKTTAPTCIFPDPRVAKPRGACACRPGFKASAYKDTDTTKQWRLPVPGQEHRVWTAEGVPCDKLCVVSTGVDSCREVSEVAKECVSYQRKFC</sequence>
<protein>
    <submittedName>
        <fullName evidence="1">Uncharacterized protein</fullName>
    </submittedName>
</protein>
<dbReference type="Proteomes" id="UP000717696">
    <property type="component" value="Unassembled WGS sequence"/>
</dbReference>